<dbReference type="Gene3D" id="2.40.128.110">
    <property type="entry name" value="Lipid/polyisoprenoid-binding, YceI-like"/>
    <property type="match status" value="1"/>
</dbReference>
<feature type="chain" id="PRO_5002738089" evidence="1">
    <location>
        <begin position="22"/>
        <end position="218"/>
    </location>
</feature>
<dbReference type="HOGENOM" id="CLU_071003_2_2_10"/>
<evidence type="ECO:0000256" key="1">
    <source>
        <dbReference type="SAM" id="SignalP"/>
    </source>
</evidence>
<evidence type="ECO:0000313" key="3">
    <source>
        <dbReference type="EMBL" id="EDP94866.1"/>
    </source>
</evidence>
<accession>A9E719</accession>
<keyword evidence="1" id="KW-0732">Signal</keyword>
<proteinExistence type="predicted"/>
<dbReference type="OrthoDB" id="951410at2"/>
<gene>
    <name evidence="3" type="ORF">KAOT1_08634</name>
</gene>
<dbReference type="PANTHER" id="PTHR34406:SF1">
    <property type="entry name" value="PROTEIN YCEI"/>
    <property type="match status" value="1"/>
</dbReference>
<organism evidence="3 4">
    <name type="scientific">Kordia algicida OT-1</name>
    <dbReference type="NCBI Taxonomy" id="391587"/>
    <lineage>
        <taxon>Bacteria</taxon>
        <taxon>Pseudomonadati</taxon>
        <taxon>Bacteroidota</taxon>
        <taxon>Flavobacteriia</taxon>
        <taxon>Flavobacteriales</taxon>
        <taxon>Flavobacteriaceae</taxon>
        <taxon>Kordia</taxon>
    </lineage>
</organism>
<name>A9E719_9FLAO</name>
<reference evidence="3 4" key="1">
    <citation type="journal article" date="2011" name="J. Bacteriol.">
        <title>Genome sequence of the algicidal bacterium Kordia algicida OT-1.</title>
        <authorList>
            <person name="Lee H.S."/>
            <person name="Kang S.G."/>
            <person name="Kwon K.K."/>
            <person name="Lee J.H."/>
            <person name="Kim S.J."/>
        </authorList>
    </citation>
    <scope>NUCLEOTIDE SEQUENCE [LARGE SCALE GENOMIC DNA]</scope>
    <source>
        <strain evidence="3 4">OT-1</strain>
    </source>
</reference>
<keyword evidence="4" id="KW-1185">Reference proteome</keyword>
<dbReference type="RefSeq" id="WP_007094289.1">
    <property type="nucleotide sequence ID" value="NZ_CP142125.1"/>
</dbReference>
<comment type="caution">
    <text evidence="3">The sequence shown here is derived from an EMBL/GenBank/DDBJ whole genome shotgun (WGS) entry which is preliminary data.</text>
</comment>
<dbReference type="InterPro" id="IPR007372">
    <property type="entry name" value="Lipid/polyisoprenoid-bd_YceI"/>
</dbReference>
<dbReference type="STRING" id="391587.KAOT1_08634"/>
<dbReference type="PROSITE" id="PS51257">
    <property type="entry name" value="PROKAR_LIPOPROTEIN"/>
    <property type="match status" value="1"/>
</dbReference>
<dbReference type="InterPro" id="IPR036761">
    <property type="entry name" value="TTHA0802/YceI-like_sf"/>
</dbReference>
<protein>
    <submittedName>
        <fullName evidence="3">YCE I like family protein</fullName>
    </submittedName>
</protein>
<feature type="domain" description="Lipid/polyisoprenoid-binding YceI-like" evidence="2">
    <location>
        <begin position="45"/>
        <end position="217"/>
    </location>
</feature>
<dbReference type="EMBL" id="ABIB01000012">
    <property type="protein sequence ID" value="EDP94866.1"/>
    <property type="molecule type" value="Genomic_DNA"/>
</dbReference>
<dbReference type="SMART" id="SM00867">
    <property type="entry name" value="YceI"/>
    <property type="match status" value="1"/>
</dbReference>
<dbReference type="Pfam" id="PF04264">
    <property type="entry name" value="YceI"/>
    <property type="match status" value="1"/>
</dbReference>
<feature type="signal peptide" evidence="1">
    <location>
        <begin position="1"/>
        <end position="21"/>
    </location>
</feature>
<dbReference type="AlphaFoldDB" id="A9E719"/>
<sequence length="218" mass="23178">MKRKFLSIVAFTVVALLTVSCGDKKNETKADDAKAEKEVTAEAVKYKVDSANTTVTWKGSKVIGGSHNGTMDVSSGTFAVKDGKLESGNFIIDIKSLKVLDIPADDEGNGKLKGHLLSKDFFDAENHGSAAFSVTGVKEQDGKTMVEGNLTLKGVKKNISFPAKVSVEGDKAMIVSEVFTINRADFGMTYGSSSLADTVKDRAISDDVELSVNLTGTK</sequence>
<dbReference type="eggNOG" id="COG2353">
    <property type="taxonomic scope" value="Bacteria"/>
</dbReference>
<evidence type="ECO:0000259" key="2">
    <source>
        <dbReference type="SMART" id="SM00867"/>
    </source>
</evidence>
<dbReference type="SUPFAM" id="SSF101874">
    <property type="entry name" value="YceI-like"/>
    <property type="match status" value="1"/>
</dbReference>
<dbReference type="Proteomes" id="UP000002945">
    <property type="component" value="Unassembled WGS sequence"/>
</dbReference>
<dbReference type="PANTHER" id="PTHR34406">
    <property type="entry name" value="PROTEIN YCEI"/>
    <property type="match status" value="1"/>
</dbReference>
<evidence type="ECO:0000313" key="4">
    <source>
        <dbReference type="Proteomes" id="UP000002945"/>
    </source>
</evidence>